<dbReference type="PROSITE" id="PS50011">
    <property type="entry name" value="PROTEIN_KINASE_DOM"/>
    <property type="match status" value="1"/>
</dbReference>
<evidence type="ECO:0000256" key="3">
    <source>
        <dbReference type="PROSITE-ProRule" id="PRU10141"/>
    </source>
</evidence>
<protein>
    <submittedName>
        <fullName evidence="6">Non-specific protein-tyrosine kinase</fullName>
    </submittedName>
</protein>
<dbReference type="InterPro" id="IPR000719">
    <property type="entry name" value="Prot_kinase_dom"/>
</dbReference>
<dbReference type="WBParaSite" id="SPAL_0000252300.1">
    <property type="protein sequence ID" value="SPAL_0000252300.1"/>
    <property type="gene ID" value="SPAL_0000252300"/>
</dbReference>
<dbReference type="Gene3D" id="3.30.505.10">
    <property type="entry name" value="SH2 domain"/>
    <property type="match status" value="1"/>
</dbReference>
<evidence type="ECO:0000256" key="1">
    <source>
        <dbReference type="ARBA" id="ARBA00022741"/>
    </source>
</evidence>
<accession>A0A0N5B901</accession>
<feature type="binding site" evidence="3">
    <location>
        <position position="268"/>
    </location>
    <ligand>
        <name>ATP</name>
        <dbReference type="ChEBI" id="CHEBI:30616"/>
    </ligand>
</feature>
<keyword evidence="5" id="KW-1185">Reference proteome</keyword>
<dbReference type="PANTHER" id="PTHR24418">
    <property type="entry name" value="TYROSINE-PROTEIN KINASE"/>
    <property type="match status" value="1"/>
</dbReference>
<dbReference type="Proteomes" id="UP000046392">
    <property type="component" value="Unplaced"/>
</dbReference>
<dbReference type="SUPFAM" id="SSF56112">
    <property type="entry name" value="Protein kinase-like (PK-like)"/>
    <property type="match status" value="1"/>
</dbReference>
<evidence type="ECO:0000313" key="6">
    <source>
        <dbReference type="WBParaSite" id="SPAL_0000252300.1"/>
    </source>
</evidence>
<keyword evidence="2 3" id="KW-0067">ATP-binding</keyword>
<dbReference type="GO" id="GO:0005524">
    <property type="term" value="F:ATP binding"/>
    <property type="evidence" value="ECO:0007669"/>
    <property type="project" value="UniProtKB-UniRule"/>
</dbReference>
<reference evidence="6" key="1">
    <citation type="submission" date="2017-02" db="UniProtKB">
        <authorList>
            <consortium name="WormBaseParasite"/>
        </authorList>
    </citation>
    <scope>IDENTIFICATION</scope>
</reference>
<dbReference type="STRING" id="174720.A0A0N5B901"/>
<dbReference type="InterPro" id="IPR008266">
    <property type="entry name" value="Tyr_kinase_AS"/>
</dbReference>
<sequence length="691" mass="80000">MVENKVAENTGKNSCCSHVSKFKKNDNSMNCDGVTTSVNKDEKTILLEGGNYVGFEDKDKKKVDDDPLKLNCKNNTLNISKTTENSRNSRKSVKKRHLKSFIFKHHSTGQKTHNSRKKKIHNPVKTRSIHLLSYFRNYFTNPGDFLVHLDQVDSELKYFLVLLNSDNKIEVHTIENESGQYYLNSVGKYHKIIPTFKAIPHLIDYYRKHHIYDRSILKCKLKRPSHYLNQSSITYDPKNGIIGQGNFACVYKGTLAEKKYKELSIAVKVFSLSIENDTFENITERLLKILNEARIMKNLNNQHIVRFYGISLDKYPVSIVMEICLGGSLENHLKTEKDKISVAERLFYCYDILDGACYMSSHNIVHRDLAARNILISNDGYLKIGDFGQALNLNTKQQSCMLKGKNKNVISLWSPPECLSNNSVAWSEKSDVWSFGVTSIEIFNDGQPPFKKEDACNVVSQLKKGVYFEIPKQCHEDWHLVLKEGVFIKEQTNRFNFKQLKELLKALRHNRIARLIYEELCRKYKLKVPKVNEKIPLLLENDEVCLRWNYTIPASTSIYHRKPDLYLHLKKEGKIFLIEVSVNALKNILRQRKLKLARYSVNGEKLLKFEEVDTVKAGNNIKKDLESRMKCSVEIIPIIVGNLGEWLMEFDVYLEKLKLDVRMKQRMSAISIHTANRIIKRHLCVAPEKLI</sequence>
<dbReference type="SMART" id="SM00219">
    <property type="entry name" value="TyrKc"/>
    <property type="match status" value="1"/>
</dbReference>
<feature type="domain" description="Protein kinase" evidence="4">
    <location>
        <begin position="236"/>
        <end position="512"/>
    </location>
</feature>
<dbReference type="InterPro" id="IPR036860">
    <property type="entry name" value="SH2_dom_sf"/>
</dbReference>
<name>A0A0N5B901_STREA</name>
<dbReference type="PROSITE" id="PS00109">
    <property type="entry name" value="PROTEIN_KINASE_TYR"/>
    <property type="match status" value="1"/>
</dbReference>
<keyword evidence="1 3" id="KW-0547">Nucleotide-binding</keyword>
<dbReference type="InterPro" id="IPR017441">
    <property type="entry name" value="Protein_kinase_ATP_BS"/>
</dbReference>
<dbReference type="AlphaFoldDB" id="A0A0N5B901"/>
<dbReference type="InterPro" id="IPR020635">
    <property type="entry name" value="Tyr_kinase_cat_dom"/>
</dbReference>
<dbReference type="Pfam" id="PF07714">
    <property type="entry name" value="PK_Tyr_Ser-Thr"/>
    <property type="match status" value="1"/>
</dbReference>
<dbReference type="GO" id="GO:0004713">
    <property type="term" value="F:protein tyrosine kinase activity"/>
    <property type="evidence" value="ECO:0007669"/>
    <property type="project" value="InterPro"/>
</dbReference>
<evidence type="ECO:0000259" key="4">
    <source>
        <dbReference type="PROSITE" id="PS50011"/>
    </source>
</evidence>
<dbReference type="Gene3D" id="1.10.510.10">
    <property type="entry name" value="Transferase(Phosphotransferase) domain 1"/>
    <property type="match status" value="1"/>
</dbReference>
<proteinExistence type="predicted"/>
<evidence type="ECO:0000256" key="2">
    <source>
        <dbReference type="ARBA" id="ARBA00022840"/>
    </source>
</evidence>
<dbReference type="PROSITE" id="PS00107">
    <property type="entry name" value="PROTEIN_KINASE_ATP"/>
    <property type="match status" value="1"/>
</dbReference>
<dbReference type="InterPro" id="IPR011009">
    <property type="entry name" value="Kinase-like_dom_sf"/>
</dbReference>
<dbReference type="InterPro" id="IPR050198">
    <property type="entry name" value="Non-receptor_tyrosine_kinases"/>
</dbReference>
<dbReference type="InterPro" id="IPR001245">
    <property type="entry name" value="Ser-Thr/Tyr_kinase_cat_dom"/>
</dbReference>
<dbReference type="SUPFAM" id="SSF55550">
    <property type="entry name" value="SH2 domain"/>
    <property type="match status" value="1"/>
</dbReference>
<organism evidence="5 6">
    <name type="scientific">Strongyloides papillosus</name>
    <name type="common">Intestinal threadworm</name>
    <dbReference type="NCBI Taxonomy" id="174720"/>
    <lineage>
        <taxon>Eukaryota</taxon>
        <taxon>Metazoa</taxon>
        <taxon>Ecdysozoa</taxon>
        <taxon>Nematoda</taxon>
        <taxon>Chromadorea</taxon>
        <taxon>Rhabditida</taxon>
        <taxon>Tylenchina</taxon>
        <taxon>Panagrolaimomorpha</taxon>
        <taxon>Strongyloidoidea</taxon>
        <taxon>Strongyloididae</taxon>
        <taxon>Strongyloides</taxon>
    </lineage>
</organism>
<evidence type="ECO:0000313" key="5">
    <source>
        <dbReference type="Proteomes" id="UP000046392"/>
    </source>
</evidence>
<dbReference type="PRINTS" id="PR00109">
    <property type="entry name" value="TYRKINASE"/>
</dbReference>